<feature type="transmembrane region" description="Helical" evidence="2">
    <location>
        <begin position="261"/>
        <end position="282"/>
    </location>
</feature>
<feature type="compositionally biased region" description="Basic and acidic residues" evidence="1">
    <location>
        <begin position="128"/>
        <end position="159"/>
    </location>
</feature>
<dbReference type="RefSeq" id="WP_157383403.1">
    <property type="nucleotide sequence ID" value="NZ_CP068985.1"/>
</dbReference>
<evidence type="ECO:0000313" key="3">
    <source>
        <dbReference type="EMBL" id="QYC39273.1"/>
    </source>
</evidence>
<evidence type="ECO:0000256" key="2">
    <source>
        <dbReference type="SAM" id="Phobius"/>
    </source>
</evidence>
<evidence type="ECO:0000313" key="4">
    <source>
        <dbReference type="Proteomes" id="UP000824681"/>
    </source>
</evidence>
<accession>A0ABX8TV71</accession>
<feature type="compositionally biased region" description="Gly residues" evidence="1">
    <location>
        <begin position="104"/>
        <end position="113"/>
    </location>
</feature>
<keyword evidence="2" id="KW-1133">Transmembrane helix</keyword>
<keyword evidence="4" id="KW-1185">Reference proteome</keyword>
<keyword evidence="2" id="KW-0472">Membrane</keyword>
<evidence type="ECO:0008006" key="5">
    <source>
        <dbReference type="Google" id="ProtNLM"/>
    </source>
</evidence>
<name>A0ABX8TV71_9ACTN</name>
<feature type="compositionally biased region" description="Acidic residues" evidence="1">
    <location>
        <begin position="118"/>
        <end position="127"/>
    </location>
</feature>
<keyword evidence="2" id="KW-0812">Transmembrane</keyword>
<gene>
    <name evidence="3" type="ORF">Nocox_08240</name>
</gene>
<protein>
    <recommendedName>
        <fullName evidence="5">DUF1795 domain-containing protein</fullName>
    </recommendedName>
</protein>
<evidence type="ECO:0000256" key="1">
    <source>
        <dbReference type="SAM" id="MobiDB-lite"/>
    </source>
</evidence>
<feature type="compositionally biased region" description="Low complexity" evidence="1">
    <location>
        <begin position="81"/>
        <end position="90"/>
    </location>
</feature>
<feature type="compositionally biased region" description="Acidic residues" evidence="1">
    <location>
        <begin position="47"/>
        <end position="56"/>
    </location>
</feature>
<organism evidence="3 4">
    <name type="scientific">Nonomuraea coxensis DSM 45129</name>
    <dbReference type="NCBI Taxonomy" id="1122611"/>
    <lineage>
        <taxon>Bacteria</taxon>
        <taxon>Bacillati</taxon>
        <taxon>Actinomycetota</taxon>
        <taxon>Actinomycetes</taxon>
        <taxon>Streptosporangiales</taxon>
        <taxon>Streptosporangiaceae</taxon>
        <taxon>Nonomuraea</taxon>
    </lineage>
</organism>
<proteinExistence type="predicted"/>
<reference evidence="3 4" key="1">
    <citation type="journal article" date="2021" name="ACS Chem. Biol.">
        <title>Genomic-Led Discovery of a Novel Glycopeptide Antibiotic by Nonomuraea coxensis DSM 45129.</title>
        <authorList>
            <person name="Yushchuk O."/>
            <person name="Vior N.M."/>
            <person name="Andreo-Vidal A."/>
            <person name="Berini F."/>
            <person name="Ruckert C."/>
            <person name="Busche T."/>
            <person name="Binda E."/>
            <person name="Kalinowski J."/>
            <person name="Truman A.W."/>
            <person name="Marinelli F."/>
        </authorList>
    </citation>
    <scope>NUCLEOTIDE SEQUENCE [LARGE SCALE GENOMIC DNA]</scope>
    <source>
        <strain evidence="3 4">DSM 45129</strain>
    </source>
</reference>
<dbReference type="EMBL" id="CP068985">
    <property type="protein sequence ID" value="QYC39273.1"/>
    <property type="molecule type" value="Genomic_DNA"/>
</dbReference>
<sequence>MEDDHRVWPPLPPGARHRRSPPPDGEQEPAPPGEPVVRRRGHPLDLEPGETEELDEPWNPRIRRTAPRAAQPRSGRAPYPDATAASSASRGDGGDADDEENGWGALGGRGTVRGGASEEAEAEDGDGGLDRLGRRRGLERDAARSLRRPYDRGFGRDEPPALDPVPDSGPDLGWSAASDWARNGARDDVRNPDPYDDPDAEFWAESPSYRTAVAEPSPFPPIPSPASRENSRDALPPSARLYGTPAAPGARAAEAGVRRRWAFALAVLLTAATVVTVAIAVAPRLVAPEPGRPAAGTGRLSDGLAGVAATLPEGWYVAPVPPVSGFTSVARDGAGGLVMARPLPEPVADAGKATAEAAELYGRLLLKGDRVKVVEDRRIPGGHTRALRAEYRDVVNRPAYLRVMLLTRGERSVLLLGLLQPEQTARRQALDTVLTSLR</sequence>
<feature type="compositionally biased region" description="Basic and acidic residues" evidence="1">
    <location>
        <begin position="184"/>
        <end position="193"/>
    </location>
</feature>
<feature type="region of interest" description="Disordered" evidence="1">
    <location>
        <begin position="1"/>
        <end position="246"/>
    </location>
</feature>
<dbReference type="Proteomes" id="UP000824681">
    <property type="component" value="Chromosome"/>
</dbReference>